<protein>
    <submittedName>
        <fullName evidence="1">Uncharacterized protein</fullName>
    </submittedName>
</protein>
<organism evidence="1">
    <name type="scientific">Arundo donax</name>
    <name type="common">Giant reed</name>
    <name type="synonym">Donax arundinaceus</name>
    <dbReference type="NCBI Taxonomy" id="35708"/>
    <lineage>
        <taxon>Eukaryota</taxon>
        <taxon>Viridiplantae</taxon>
        <taxon>Streptophyta</taxon>
        <taxon>Embryophyta</taxon>
        <taxon>Tracheophyta</taxon>
        <taxon>Spermatophyta</taxon>
        <taxon>Magnoliopsida</taxon>
        <taxon>Liliopsida</taxon>
        <taxon>Poales</taxon>
        <taxon>Poaceae</taxon>
        <taxon>PACMAD clade</taxon>
        <taxon>Arundinoideae</taxon>
        <taxon>Arundineae</taxon>
        <taxon>Arundo</taxon>
    </lineage>
</organism>
<proteinExistence type="predicted"/>
<reference evidence="1" key="1">
    <citation type="submission" date="2014-09" db="EMBL/GenBank/DDBJ databases">
        <authorList>
            <person name="Magalhaes I.L.F."/>
            <person name="Oliveira U."/>
            <person name="Santos F.R."/>
            <person name="Vidigal T.H.D.A."/>
            <person name="Brescovit A.D."/>
            <person name="Santos A.J."/>
        </authorList>
    </citation>
    <scope>NUCLEOTIDE SEQUENCE</scope>
    <source>
        <tissue evidence="1">Shoot tissue taken approximately 20 cm above the soil surface</tissue>
    </source>
</reference>
<dbReference type="EMBL" id="GBRH01269187">
    <property type="protein sequence ID" value="JAD28708.1"/>
    <property type="molecule type" value="Transcribed_RNA"/>
</dbReference>
<reference evidence="1" key="2">
    <citation type="journal article" date="2015" name="Data Brief">
        <title>Shoot transcriptome of the giant reed, Arundo donax.</title>
        <authorList>
            <person name="Barrero R.A."/>
            <person name="Guerrero F.D."/>
            <person name="Moolhuijzen P."/>
            <person name="Goolsby J.A."/>
            <person name="Tidwell J."/>
            <person name="Bellgard S.E."/>
            <person name="Bellgard M.I."/>
        </authorList>
    </citation>
    <scope>NUCLEOTIDE SEQUENCE</scope>
    <source>
        <tissue evidence="1">Shoot tissue taken approximately 20 cm above the soil surface</tissue>
    </source>
</reference>
<accession>A0A0A8YTE0</accession>
<name>A0A0A8YTE0_ARUDO</name>
<evidence type="ECO:0000313" key="1">
    <source>
        <dbReference type="EMBL" id="JAD28708.1"/>
    </source>
</evidence>
<dbReference type="AlphaFoldDB" id="A0A0A8YTE0"/>
<sequence length="38" mass="4343">MCNRVQLKSNRTSGRINACLRQVRNHLTVRSLDRGTST</sequence>